<dbReference type="InterPro" id="IPR005467">
    <property type="entry name" value="His_kinase_dom"/>
</dbReference>
<dbReference type="Gene3D" id="3.30.565.10">
    <property type="entry name" value="Histidine kinase-like ATPase, C-terminal domain"/>
    <property type="match status" value="1"/>
</dbReference>
<dbReference type="Pfam" id="PF00571">
    <property type="entry name" value="CBS"/>
    <property type="match status" value="2"/>
</dbReference>
<sequence>MTVSGVFSLLYGHMQVPSANAMCQLPLTLEPGATILEAIQRLSQSQVGCVLVLEQQQLVGLCTEQDCLRAIATGVDPETTTIADFMTRSPITLRDSEALSTAWQVMQHHRLQHLPVVDQTGQVLGVLTERSLLQAVDPDIWLEAPTQPLPSGSSAYEREGIDRRRFYDQLQLRAQREEALNRVIQAIRNSLDLDTVFGTATAEIAQLLQADRADIIQYLPARPVWKVVSDSHYQVRLTSIAGMEFADDANQPISQLKQLEVVQLEDVAQHPDATVSQYAQFLPGTWLLVPLHFEAKLWGCLALIRDHQQPWQEAEVELARAVVDQLSIAIQQSQLYQQVRQLNETLENQVQERTAQLRKALDYEALLKRITDRVRDSLDERHILQTTVQELAAELDVLCCDTGLYDPECSTITICYEAIRSDNFATAKGAVISLETLSTIGEQTLQGQWIQFCSLSSPLDAFRAVSHRFTILSCPLIDNQGILGDMWLFRPCDQCFDDSEIRLVQQVANQCAIALRQSRLYQEIQAQVSNLEQLNYLKDDFLSSVSHELRTPMANIKMATQMLEILFKQMGVFNHESSRISQYFKVLQDECQREINLINNLLDLSRVESGDDPLTLTTKDLQSWIPGIANVFVDRAKSQQQTLLVEVPSRLPPLTTDFSYLERILTELLHNAFKYTPPGETVGVFTITTSNHLQIHVRNTGVELGKNELDRIFDKFYRIPNSDPWKHGGTGLGLALVKRLTEHLGASIHAESENGQTTFIITFPTEPM</sequence>
<organism evidence="10 11">
    <name type="scientific">Stenomitos frigidus ULC18</name>
    <dbReference type="NCBI Taxonomy" id="2107698"/>
    <lineage>
        <taxon>Bacteria</taxon>
        <taxon>Bacillati</taxon>
        <taxon>Cyanobacteriota</taxon>
        <taxon>Cyanophyceae</taxon>
        <taxon>Leptolyngbyales</taxon>
        <taxon>Leptolyngbyaceae</taxon>
        <taxon>Stenomitos</taxon>
    </lineage>
</organism>
<evidence type="ECO:0000256" key="4">
    <source>
        <dbReference type="ARBA" id="ARBA00022777"/>
    </source>
</evidence>
<dbReference type="InterPro" id="IPR003594">
    <property type="entry name" value="HATPase_dom"/>
</dbReference>
<keyword evidence="5" id="KW-0902">Two-component regulatory system</keyword>
<protein>
    <recommendedName>
        <fullName evidence="2">histidine kinase</fullName>
        <ecNumber evidence="2">2.7.13.3</ecNumber>
    </recommendedName>
</protein>
<accession>A0A2T1DWN9</accession>
<dbReference type="SMART" id="SM00065">
    <property type="entry name" value="GAF"/>
    <property type="match status" value="2"/>
</dbReference>
<evidence type="ECO:0000259" key="9">
    <source>
        <dbReference type="PROSITE" id="PS51371"/>
    </source>
</evidence>
<dbReference type="Pfam" id="PF01590">
    <property type="entry name" value="GAF"/>
    <property type="match status" value="2"/>
</dbReference>
<dbReference type="Pfam" id="PF00512">
    <property type="entry name" value="HisKA"/>
    <property type="match status" value="1"/>
</dbReference>
<dbReference type="InterPro" id="IPR036890">
    <property type="entry name" value="HATPase_C_sf"/>
</dbReference>
<dbReference type="OrthoDB" id="436952at2"/>
<dbReference type="AlphaFoldDB" id="A0A2T1DWN9"/>
<dbReference type="Gene3D" id="3.30.450.40">
    <property type="match status" value="2"/>
</dbReference>
<dbReference type="Pfam" id="PF02518">
    <property type="entry name" value="HATPase_c"/>
    <property type="match status" value="1"/>
</dbReference>
<dbReference type="PROSITE" id="PS51371">
    <property type="entry name" value="CBS"/>
    <property type="match status" value="2"/>
</dbReference>
<name>A0A2T1DWN9_9CYAN</name>
<feature type="domain" description="Histidine kinase" evidence="8">
    <location>
        <begin position="544"/>
        <end position="767"/>
    </location>
</feature>
<keyword evidence="7" id="KW-0175">Coiled coil</keyword>
<dbReference type="InterPro" id="IPR003661">
    <property type="entry name" value="HisK_dim/P_dom"/>
</dbReference>
<keyword evidence="4" id="KW-0808">Transferase</keyword>
<comment type="caution">
    <text evidence="10">The sequence shown here is derived from an EMBL/GenBank/DDBJ whole genome shotgun (WGS) entry which is preliminary data.</text>
</comment>
<dbReference type="SMART" id="SM00387">
    <property type="entry name" value="HATPase_c"/>
    <property type="match status" value="1"/>
</dbReference>
<dbReference type="CDD" id="cd00082">
    <property type="entry name" value="HisKA"/>
    <property type="match status" value="1"/>
</dbReference>
<dbReference type="SMART" id="SM00116">
    <property type="entry name" value="CBS"/>
    <property type="match status" value="2"/>
</dbReference>
<dbReference type="PRINTS" id="PR00344">
    <property type="entry name" value="BCTRLSENSOR"/>
</dbReference>
<dbReference type="InterPro" id="IPR036097">
    <property type="entry name" value="HisK_dim/P_sf"/>
</dbReference>
<dbReference type="Gene3D" id="3.10.580.10">
    <property type="entry name" value="CBS-domain"/>
    <property type="match status" value="1"/>
</dbReference>
<evidence type="ECO:0000256" key="2">
    <source>
        <dbReference type="ARBA" id="ARBA00012438"/>
    </source>
</evidence>
<dbReference type="PANTHER" id="PTHR43547:SF2">
    <property type="entry name" value="HYBRID SIGNAL TRANSDUCTION HISTIDINE KINASE C"/>
    <property type="match status" value="1"/>
</dbReference>
<evidence type="ECO:0000259" key="8">
    <source>
        <dbReference type="PROSITE" id="PS50109"/>
    </source>
</evidence>
<dbReference type="PANTHER" id="PTHR43547">
    <property type="entry name" value="TWO-COMPONENT HISTIDINE KINASE"/>
    <property type="match status" value="1"/>
</dbReference>
<reference evidence="10 11" key="2">
    <citation type="submission" date="2018-03" db="EMBL/GenBank/DDBJ databases">
        <title>The ancient ancestry and fast evolution of plastids.</title>
        <authorList>
            <person name="Moore K.R."/>
            <person name="Magnabosco C."/>
            <person name="Momper L."/>
            <person name="Gold D.A."/>
            <person name="Bosak T."/>
            <person name="Fournier G.P."/>
        </authorList>
    </citation>
    <scope>NUCLEOTIDE SEQUENCE [LARGE SCALE GENOMIC DNA]</scope>
    <source>
        <strain evidence="10 11">ULC18</strain>
    </source>
</reference>
<evidence type="ECO:0000256" key="6">
    <source>
        <dbReference type="PROSITE-ProRule" id="PRU00703"/>
    </source>
</evidence>
<gene>
    <name evidence="10" type="ORF">C7B82_25130</name>
</gene>
<evidence type="ECO:0000256" key="3">
    <source>
        <dbReference type="ARBA" id="ARBA00022553"/>
    </source>
</evidence>
<keyword evidence="3" id="KW-0597">Phosphoprotein</keyword>
<dbReference type="Proteomes" id="UP000239576">
    <property type="component" value="Unassembled WGS sequence"/>
</dbReference>
<dbReference type="Gene3D" id="1.10.287.130">
    <property type="match status" value="1"/>
</dbReference>
<keyword evidence="6" id="KW-0129">CBS domain</keyword>
<dbReference type="InterPro" id="IPR000644">
    <property type="entry name" value="CBS_dom"/>
</dbReference>
<evidence type="ECO:0000256" key="7">
    <source>
        <dbReference type="SAM" id="Coils"/>
    </source>
</evidence>
<feature type="domain" description="CBS" evidence="9">
    <location>
        <begin position="22"/>
        <end position="78"/>
    </location>
</feature>
<dbReference type="SUPFAM" id="SSF55781">
    <property type="entry name" value="GAF domain-like"/>
    <property type="match status" value="2"/>
</dbReference>
<dbReference type="SMART" id="SM00388">
    <property type="entry name" value="HisKA"/>
    <property type="match status" value="1"/>
</dbReference>
<dbReference type="SUPFAM" id="SSF55874">
    <property type="entry name" value="ATPase domain of HSP90 chaperone/DNA topoisomerase II/histidine kinase"/>
    <property type="match status" value="1"/>
</dbReference>
<comment type="catalytic activity">
    <reaction evidence="1">
        <text>ATP + protein L-histidine = ADP + protein N-phospho-L-histidine.</text>
        <dbReference type="EC" id="2.7.13.3"/>
    </reaction>
</comment>
<dbReference type="InterPro" id="IPR004358">
    <property type="entry name" value="Sig_transdc_His_kin-like_C"/>
</dbReference>
<evidence type="ECO:0000256" key="1">
    <source>
        <dbReference type="ARBA" id="ARBA00000085"/>
    </source>
</evidence>
<dbReference type="InterPro" id="IPR046342">
    <property type="entry name" value="CBS_dom_sf"/>
</dbReference>
<feature type="coiled-coil region" evidence="7">
    <location>
        <begin position="332"/>
        <end position="359"/>
    </location>
</feature>
<proteinExistence type="predicted"/>
<dbReference type="GO" id="GO:0000155">
    <property type="term" value="F:phosphorelay sensor kinase activity"/>
    <property type="evidence" value="ECO:0007669"/>
    <property type="project" value="InterPro"/>
</dbReference>
<dbReference type="EMBL" id="PVWK01000138">
    <property type="protein sequence ID" value="PSB24900.1"/>
    <property type="molecule type" value="Genomic_DNA"/>
</dbReference>
<dbReference type="PROSITE" id="PS50109">
    <property type="entry name" value="HIS_KIN"/>
    <property type="match status" value="1"/>
</dbReference>
<evidence type="ECO:0000313" key="11">
    <source>
        <dbReference type="Proteomes" id="UP000239576"/>
    </source>
</evidence>
<reference evidence="11" key="1">
    <citation type="submission" date="2018-02" db="EMBL/GenBank/DDBJ databases">
        <authorList>
            <person name="Moore K."/>
            <person name="Momper L."/>
        </authorList>
    </citation>
    <scope>NUCLEOTIDE SEQUENCE [LARGE SCALE GENOMIC DNA]</scope>
    <source>
        <strain evidence="11">ULC18</strain>
    </source>
</reference>
<evidence type="ECO:0000313" key="10">
    <source>
        <dbReference type="EMBL" id="PSB24900.1"/>
    </source>
</evidence>
<dbReference type="RefSeq" id="WP_106259507.1">
    <property type="nucleotide sequence ID" value="NZ_CAWNSW010000063.1"/>
</dbReference>
<dbReference type="SUPFAM" id="SSF54631">
    <property type="entry name" value="CBS-domain pair"/>
    <property type="match status" value="1"/>
</dbReference>
<dbReference type="InterPro" id="IPR029016">
    <property type="entry name" value="GAF-like_dom_sf"/>
</dbReference>
<keyword evidence="11" id="KW-1185">Reference proteome</keyword>
<dbReference type="EC" id="2.7.13.3" evidence="2"/>
<keyword evidence="4" id="KW-0418">Kinase</keyword>
<dbReference type="SUPFAM" id="SSF47384">
    <property type="entry name" value="Homodimeric domain of signal transducing histidine kinase"/>
    <property type="match status" value="1"/>
</dbReference>
<dbReference type="InterPro" id="IPR003018">
    <property type="entry name" value="GAF"/>
</dbReference>
<feature type="domain" description="CBS" evidence="9">
    <location>
        <begin position="86"/>
        <end position="143"/>
    </location>
</feature>
<evidence type="ECO:0000256" key="5">
    <source>
        <dbReference type="ARBA" id="ARBA00023012"/>
    </source>
</evidence>